<name>A0ABS2QPC6_9BACI</name>
<dbReference type="PANTHER" id="PTHR34477:SF1">
    <property type="entry name" value="UPF0213 PROTEIN YHBQ"/>
    <property type="match status" value="1"/>
</dbReference>
<evidence type="ECO:0000259" key="2">
    <source>
        <dbReference type="PROSITE" id="PS50164"/>
    </source>
</evidence>
<dbReference type="RefSeq" id="WP_204548289.1">
    <property type="nucleotide sequence ID" value="NZ_JAFBFI010000038.1"/>
</dbReference>
<organism evidence="3 4">
    <name type="scientific">Peribacillus deserti</name>
    <dbReference type="NCBI Taxonomy" id="673318"/>
    <lineage>
        <taxon>Bacteria</taxon>
        <taxon>Bacillati</taxon>
        <taxon>Bacillota</taxon>
        <taxon>Bacilli</taxon>
        <taxon>Bacillales</taxon>
        <taxon>Bacillaceae</taxon>
        <taxon>Peribacillus</taxon>
    </lineage>
</organism>
<dbReference type="PROSITE" id="PS50164">
    <property type="entry name" value="GIY_YIG"/>
    <property type="match status" value="1"/>
</dbReference>
<evidence type="ECO:0000313" key="4">
    <source>
        <dbReference type="Proteomes" id="UP000823486"/>
    </source>
</evidence>
<comment type="similarity">
    <text evidence="1">Belongs to the UPF0213 family.</text>
</comment>
<dbReference type="GO" id="GO:0004519">
    <property type="term" value="F:endonuclease activity"/>
    <property type="evidence" value="ECO:0007669"/>
    <property type="project" value="UniProtKB-KW"/>
</dbReference>
<keyword evidence="3" id="KW-0540">Nuclease</keyword>
<feature type="domain" description="GIY-YIG" evidence="2">
    <location>
        <begin position="5"/>
        <end position="80"/>
    </location>
</feature>
<dbReference type="Proteomes" id="UP000823486">
    <property type="component" value="Unassembled WGS sequence"/>
</dbReference>
<evidence type="ECO:0000313" key="3">
    <source>
        <dbReference type="EMBL" id="MBM7694795.1"/>
    </source>
</evidence>
<comment type="caution">
    <text evidence="3">The sequence shown here is derived from an EMBL/GenBank/DDBJ whole genome shotgun (WGS) entry which is preliminary data.</text>
</comment>
<proteinExistence type="inferred from homology"/>
<dbReference type="Pfam" id="PF01541">
    <property type="entry name" value="GIY-YIG"/>
    <property type="match status" value="1"/>
</dbReference>
<dbReference type="InterPro" id="IPR000305">
    <property type="entry name" value="GIY-YIG_endonuc"/>
</dbReference>
<dbReference type="InterPro" id="IPR035901">
    <property type="entry name" value="GIY-YIG_endonuc_sf"/>
</dbReference>
<keyword evidence="4" id="KW-1185">Reference proteome</keyword>
<dbReference type="Gene3D" id="3.40.1440.10">
    <property type="entry name" value="GIY-YIG endonuclease"/>
    <property type="match status" value="1"/>
</dbReference>
<dbReference type="SMART" id="SM00465">
    <property type="entry name" value="GIYc"/>
    <property type="match status" value="1"/>
</dbReference>
<dbReference type="CDD" id="cd10456">
    <property type="entry name" value="GIY-YIG_UPF0213"/>
    <property type="match status" value="1"/>
</dbReference>
<reference evidence="3 4" key="1">
    <citation type="submission" date="2021-01" db="EMBL/GenBank/DDBJ databases">
        <title>Genomic Encyclopedia of Type Strains, Phase IV (KMG-IV): sequencing the most valuable type-strain genomes for metagenomic binning, comparative biology and taxonomic classification.</title>
        <authorList>
            <person name="Goeker M."/>
        </authorList>
    </citation>
    <scope>NUCLEOTIDE SEQUENCE [LARGE SCALE GENOMIC DNA]</scope>
    <source>
        <strain evidence="3 4">DSM 105482</strain>
    </source>
</reference>
<dbReference type="EMBL" id="JAFBFI010000038">
    <property type="protein sequence ID" value="MBM7694795.1"/>
    <property type="molecule type" value="Genomic_DNA"/>
</dbReference>
<keyword evidence="3" id="KW-0378">Hydrolase</keyword>
<protein>
    <submittedName>
        <fullName evidence="3">Endonuclease</fullName>
    </submittedName>
</protein>
<keyword evidence="3" id="KW-0255">Endonuclease</keyword>
<dbReference type="PANTHER" id="PTHR34477">
    <property type="entry name" value="UPF0213 PROTEIN YHBQ"/>
    <property type="match status" value="1"/>
</dbReference>
<dbReference type="SUPFAM" id="SSF82771">
    <property type="entry name" value="GIY-YIG endonuclease"/>
    <property type="match status" value="1"/>
</dbReference>
<evidence type="ECO:0000256" key="1">
    <source>
        <dbReference type="ARBA" id="ARBA00007435"/>
    </source>
</evidence>
<sequence>MEINNSHYFYVVECKDGSYYAGYTNKLKKRITAHNEGKGAKYTRGRGPVELIYSQMFSEKSEALKMEYRFKQLTRRDKERFIREGGNGYDVAAKKL</sequence>
<gene>
    <name evidence="3" type="ORF">JOC77_004274</name>
</gene>
<dbReference type="InterPro" id="IPR050190">
    <property type="entry name" value="UPF0213_domain"/>
</dbReference>
<accession>A0ABS2QPC6</accession>